<evidence type="ECO:0000313" key="2">
    <source>
        <dbReference type="Proteomes" id="UP001642260"/>
    </source>
</evidence>
<name>A0ABC8K6Q4_ERUVS</name>
<dbReference type="AlphaFoldDB" id="A0ABC8K6Q4"/>
<organism evidence="1 2">
    <name type="scientific">Eruca vesicaria subsp. sativa</name>
    <name type="common">Garden rocket</name>
    <name type="synonym">Eruca sativa</name>
    <dbReference type="NCBI Taxonomy" id="29727"/>
    <lineage>
        <taxon>Eukaryota</taxon>
        <taxon>Viridiplantae</taxon>
        <taxon>Streptophyta</taxon>
        <taxon>Embryophyta</taxon>
        <taxon>Tracheophyta</taxon>
        <taxon>Spermatophyta</taxon>
        <taxon>Magnoliopsida</taxon>
        <taxon>eudicotyledons</taxon>
        <taxon>Gunneridae</taxon>
        <taxon>Pentapetalae</taxon>
        <taxon>rosids</taxon>
        <taxon>malvids</taxon>
        <taxon>Brassicales</taxon>
        <taxon>Brassicaceae</taxon>
        <taxon>Brassiceae</taxon>
        <taxon>Eruca</taxon>
    </lineage>
</organism>
<evidence type="ECO:0000313" key="1">
    <source>
        <dbReference type="EMBL" id="CAH8354066.1"/>
    </source>
</evidence>
<dbReference type="Proteomes" id="UP001642260">
    <property type="component" value="Unassembled WGS sequence"/>
</dbReference>
<dbReference type="EMBL" id="CAKOAT010187232">
    <property type="protein sequence ID" value="CAH8354066.1"/>
    <property type="molecule type" value="Genomic_DNA"/>
</dbReference>
<proteinExistence type="predicted"/>
<reference evidence="1 2" key="1">
    <citation type="submission" date="2022-03" db="EMBL/GenBank/DDBJ databases">
        <authorList>
            <person name="Macdonald S."/>
            <person name="Ahmed S."/>
            <person name="Newling K."/>
        </authorList>
    </citation>
    <scope>NUCLEOTIDE SEQUENCE [LARGE SCALE GENOMIC DNA]</scope>
</reference>
<protein>
    <submittedName>
        <fullName evidence="1">Uncharacterized protein</fullName>
    </submittedName>
</protein>
<comment type="caution">
    <text evidence="1">The sequence shown here is derived from an EMBL/GenBank/DDBJ whole genome shotgun (WGS) entry which is preliminary data.</text>
</comment>
<accession>A0ABC8K6Q4</accession>
<keyword evidence="2" id="KW-1185">Reference proteome</keyword>
<sequence length="75" mass="8990">MQEATERELVMRKLEHDRLQQHIVMQQVMDHEILMRRCMPRRCYGPVHPPTPFMFAHYPSPPGYFVVPVVAPRYL</sequence>
<gene>
    <name evidence="1" type="ORF">ERUC_LOCUS19821</name>
</gene>